<feature type="domain" description="HTH crp-type" evidence="4">
    <location>
        <begin position="146"/>
        <end position="220"/>
    </location>
</feature>
<evidence type="ECO:0000313" key="6">
    <source>
        <dbReference type="Proteomes" id="UP000199550"/>
    </source>
</evidence>
<dbReference type="RefSeq" id="WP_372803975.1">
    <property type="nucleotide sequence ID" value="NZ_JBFFKO010000015.1"/>
</dbReference>
<proteinExistence type="predicted"/>
<dbReference type="AlphaFoldDB" id="A0A1I4FK87"/>
<reference evidence="5 6" key="1">
    <citation type="submission" date="2016-10" db="EMBL/GenBank/DDBJ databases">
        <authorList>
            <person name="de Groot N.N."/>
        </authorList>
    </citation>
    <scope>NUCLEOTIDE SEQUENCE [LARGE SCALE GENOMIC DNA]</scope>
    <source>
        <strain evidence="5 6">DSM 16199</strain>
    </source>
</reference>
<dbReference type="GO" id="GO:0003677">
    <property type="term" value="F:DNA binding"/>
    <property type="evidence" value="ECO:0007669"/>
    <property type="project" value="UniProtKB-KW"/>
</dbReference>
<dbReference type="InterPro" id="IPR012318">
    <property type="entry name" value="HTH_CRP"/>
</dbReference>
<evidence type="ECO:0000256" key="3">
    <source>
        <dbReference type="ARBA" id="ARBA00023163"/>
    </source>
</evidence>
<evidence type="ECO:0000256" key="2">
    <source>
        <dbReference type="ARBA" id="ARBA00023125"/>
    </source>
</evidence>
<accession>A0A1I4FK87</accession>
<sequence length="238" mass="27388">MSFDRTPLMRRLGGAVPEEELELFDSLGRIGKKYAIGHDLGEECRADESIMILQHGWTMTYKILRGGDRQVIDVNLPGDVLGMRQILFNYDDYRIEPITEVFAQKLPADIILRSLGKSPEIAAQVMWAMMSDSAFSPERLVSMGRREAPKRVAHFLLELGARLDRVHLSNKNGYLCPLSQTDLGDILGMSAVHVNRVLRDLRERDLLTFRIGKVKFHDREELNRYAEFEPSYMERRLH</sequence>
<keyword evidence="3" id="KW-0804">Transcription</keyword>
<dbReference type="GO" id="GO:0006355">
    <property type="term" value="P:regulation of DNA-templated transcription"/>
    <property type="evidence" value="ECO:0007669"/>
    <property type="project" value="InterPro"/>
</dbReference>
<dbReference type="SUPFAM" id="SSF46785">
    <property type="entry name" value="Winged helix' DNA-binding domain"/>
    <property type="match status" value="1"/>
</dbReference>
<keyword evidence="6" id="KW-1185">Reference proteome</keyword>
<keyword evidence="5" id="KW-0418">Kinase</keyword>
<keyword evidence="2" id="KW-0238">DNA-binding</keyword>
<name>A0A1I4FK87_9RHOB</name>
<protein>
    <submittedName>
        <fullName evidence="5">cAMP-binding domain of CRP or a regulatory subunit of cAMP-dependent protein kinases</fullName>
    </submittedName>
</protein>
<dbReference type="EMBL" id="FOTF01000009">
    <property type="protein sequence ID" value="SFL17246.1"/>
    <property type="molecule type" value="Genomic_DNA"/>
</dbReference>
<dbReference type="Gene3D" id="2.60.120.10">
    <property type="entry name" value="Jelly Rolls"/>
    <property type="match status" value="1"/>
</dbReference>
<keyword evidence="1" id="KW-0805">Transcription regulation</keyword>
<dbReference type="InterPro" id="IPR018490">
    <property type="entry name" value="cNMP-bd_dom_sf"/>
</dbReference>
<dbReference type="STRING" id="195913.SAMN04488004_10996"/>
<dbReference type="InterPro" id="IPR036390">
    <property type="entry name" value="WH_DNA-bd_sf"/>
</dbReference>
<dbReference type="PROSITE" id="PS51063">
    <property type="entry name" value="HTH_CRP_2"/>
    <property type="match status" value="1"/>
</dbReference>
<dbReference type="InterPro" id="IPR036388">
    <property type="entry name" value="WH-like_DNA-bd_sf"/>
</dbReference>
<dbReference type="Proteomes" id="UP000199550">
    <property type="component" value="Unassembled WGS sequence"/>
</dbReference>
<evidence type="ECO:0000256" key="1">
    <source>
        <dbReference type="ARBA" id="ARBA00023015"/>
    </source>
</evidence>
<dbReference type="Gene3D" id="1.10.10.10">
    <property type="entry name" value="Winged helix-like DNA-binding domain superfamily/Winged helix DNA-binding domain"/>
    <property type="match status" value="1"/>
</dbReference>
<evidence type="ECO:0000313" key="5">
    <source>
        <dbReference type="EMBL" id="SFL17246.1"/>
    </source>
</evidence>
<keyword evidence="5" id="KW-0808">Transferase</keyword>
<dbReference type="SUPFAM" id="SSF51206">
    <property type="entry name" value="cAMP-binding domain-like"/>
    <property type="match status" value="1"/>
</dbReference>
<dbReference type="Pfam" id="PF13545">
    <property type="entry name" value="HTH_Crp_2"/>
    <property type="match status" value="1"/>
</dbReference>
<dbReference type="InterPro" id="IPR014710">
    <property type="entry name" value="RmlC-like_jellyroll"/>
</dbReference>
<gene>
    <name evidence="5" type="ORF">SAMN04488004_10996</name>
</gene>
<evidence type="ECO:0000259" key="4">
    <source>
        <dbReference type="PROSITE" id="PS51063"/>
    </source>
</evidence>
<dbReference type="GO" id="GO:0016301">
    <property type="term" value="F:kinase activity"/>
    <property type="evidence" value="ECO:0007669"/>
    <property type="project" value="UniProtKB-KW"/>
</dbReference>
<organism evidence="5 6">
    <name type="scientific">Loktanella salsilacus</name>
    <dbReference type="NCBI Taxonomy" id="195913"/>
    <lineage>
        <taxon>Bacteria</taxon>
        <taxon>Pseudomonadati</taxon>
        <taxon>Pseudomonadota</taxon>
        <taxon>Alphaproteobacteria</taxon>
        <taxon>Rhodobacterales</taxon>
        <taxon>Roseobacteraceae</taxon>
        <taxon>Loktanella</taxon>
    </lineage>
</organism>